<feature type="compositionally biased region" description="Polar residues" evidence="1">
    <location>
        <begin position="541"/>
        <end position="558"/>
    </location>
</feature>
<protein>
    <submittedName>
        <fullName evidence="3">Uncharacterized protein</fullName>
    </submittedName>
</protein>
<feature type="signal peptide" evidence="2">
    <location>
        <begin position="1"/>
        <end position="22"/>
    </location>
</feature>
<gene>
    <name evidence="3" type="ORF">NMOB1V02_LOCUS10266</name>
</gene>
<feature type="compositionally biased region" description="Basic and acidic residues" evidence="1">
    <location>
        <begin position="671"/>
        <end position="681"/>
    </location>
</feature>
<feature type="region of interest" description="Disordered" evidence="1">
    <location>
        <begin position="725"/>
        <end position="758"/>
    </location>
</feature>
<sequence length="786" mass="89030">MTSAELLFKFVLLFSIVTCTLSSNEIEEMQTKCAEIPPLHQDSLEKKSECDPDNGILNLKERKEVVEILDEGSLDSEEDLPLADVGDSSVKDFMMKRKKRAGCFTCPTPKCVCCKAPKWLWSTTPPSTAAMMDMGMMGMMGMMMMPPNNPPMRHHQNPSSSVLTNNVLEKLASIANIVKGRAQQQSFQTSDFFLEAPSNFVGELTPAGSNLGGILNGQVLNRGPSAGGLGSIAQSLSEAASVPQEEEPTAAEQDQARVVGSSVFNEIDQLMNRLKFAELKQGTELTNLTVSNLLPPEPELTAQLPEIKTPEYFPEPISSSNTQEPIPITAEPHQFQDPIVVNQPSTHDNHDDLLINQQQNNPMNELTPAENNTPSPIQEEAVVPESQVGIMENTQDHQQFPMISQDRIHPQDAGTQQEFLEPITTTKTEEPFTTREYSSGSRKRFGDDDPRKMRPSFQIQQDDPSSSEPQVSIKNTQDHGFPISQDLNPRHEIHPEDAGTQQEFLEPVTMKTQEPFTTREYSSGSRKRFGDDDTWEMRPSFQIQQDDPSSEPQVSIKNTQDHGFPISQDLNPHHEIHPEDAGTQQELQEPTTTTMKTEELLFPTREYSSGSRKRYRNDRRKMTRPLIHPSSTKKFSKSRFRNSIYWRDDRRKSAPKNKWSSIRKKSPSSSRRYDDNKELSGKSKNFNRYTGSIRDDDDDNGNEPIQMDYYDRNWNTYDGSHHSDLFSSPSLRKIPSRNLSEGQRLSKKSSKYDDSTVDERPFHKRYPFFKNFKIFGSMPENAVLHS</sequence>
<feature type="compositionally biased region" description="Polar residues" evidence="1">
    <location>
        <begin position="457"/>
        <end position="475"/>
    </location>
</feature>
<evidence type="ECO:0000256" key="2">
    <source>
        <dbReference type="SAM" id="SignalP"/>
    </source>
</evidence>
<evidence type="ECO:0000313" key="3">
    <source>
        <dbReference type="EMBL" id="CAD7282644.1"/>
    </source>
</evidence>
<dbReference type="Proteomes" id="UP000678499">
    <property type="component" value="Unassembled WGS sequence"/>
</dbReference>
<feature type="region of interest" description="Disordered" evidence="1">
    <location>
        <begin position="410"/>
        <end position="639"/>
    </location>
</feature>
<name>A0A7R9BVY2_9CRUS</name>
<dbReference type="AlphaFoldDB" id="A0A7R9BVY2"/>
<feature type="compositionally biased region" description="Low complexity" evidence="1">
    <location>
        <begin position="583"/>
        <end position="594"/>
    </location>
</feature>
<organism evidence="3">
    <name type="scientific">Notodromas monacha</name>
    <dbReference type="NCBI Taxonomy" id="399045"/>
    <lineage>
        <taxon>Eukaryota</taxon>
        <taxon>Metazoa</taxon>
        <taxon>Ecdysozoa</taxon>
        <taxon>Arthropoda</taxon>
        <taxon>Crustacea</taxon>
        <taxon>Oligostraca</taxon>
        <taxon>Ostracoda</taxon>
        <taxon>Podocopa</taxon>
        <taxon>Podocopida</taxon>
        <taxon>Cypridocopina</taxon>
        <taxon>Cypridoidea</taxon>
        <taxon>Cyprididae</taxon>
        <taxon>Notodromas</taxon>
    </lineage>
</organism>
<accession>A0A7R9BVY2</accession>
<feature type="compositionally biased region" description="Basic and acidic residues" evidence="1">
    <location>
        <begin position="488"/>
        <end position="497"/>
    </location>
</feature>
<proteinExistence type="predicted"/>
<feature type="compositionally biased region" description="Basic residues" evidence="1">
    <location>
        <begin position="611"/>
        <end position="623"/>
    </location>
</feature>
<dbReference type="EMBL" id="OA886131">
    <property type="protein sequence ID" value="CAD7282644.1"/>
    <property type="molecule type" value="Genomic_DNA"/>
</dbReference>
<feature type="region of interest" description="Disordered" evidence="1">
    <location>
        <begin position="237"/>
        <end position="256"/>
    </location>
</feature>
<feature type="compositionally biased region" description="Polar residues" evidence="1">
    <location>
        <begin position="510"/>
        <end position="524"/>
    </location>
</feature>
<feature type="chain" id="PRO_5036210300" evidence="2">
    <location>
        <begin position="23"/>
        <end position="786"/>
    </location>
</feature>
<dbReference type="EMBL" id="CAJPEX010004094">
    <property type="protein sequence ID" value="CAG0922796.1"/>
    <property type="molecule type" value="Genomic_DNA"/>
</dbReference>
<feature type="region of interest" description="Disordered" evidence="1">
    <location>
        <begin position="651"/>
        <end position="707"/>
    </location>
</feature>
<keyword evidence="4" id="KW-1185">Reference proteome</keyword>
<evidence type="ECO:0000313" key="4">
    <source>
        <dbReference type="Proteomes" id="UP000678499"/>
    </source>
</evidence>
<feature type="compositionally biased region" description="Basic and acidic residues" evidence="1">
    <location>
        <begin position="571"/>
        <end position="580"/>
    </location>
</feature>
<reference evidence="3" key="1">
    <citation type="submission" date="2020-11" db="EMBL/GenBank/DDBJ databases">
        <authorList>
            <person name="Tran Van P."/>
        </authorList>
    </citation>
    <scope>NUCLEOTIDE SEQUENCE</scope>
</reference>
<keyword evidence="2" id="KW-0732">Signal</keyword>
<evidence type="ECO:0000256" key="1">
    <source>
        <dbReference type="SAM" id="MobiDB-lite"/>
    </source>
</evidence>